<keyword evidence="5 7" id="KW-0472">Membrane</keyword>
<comment type="subcellular location">
    <subcellularLocation>
        <location evidence="1">Membrane</location>
        <topology evidence="1">Multi-pass membrane protein</topology>
    </subcellularLocation>
</comment>
<evidence type="ECO:0000313" key="9">
    <source>
        <dbReference type="Proteomes" id="UP000598775"/>
    </source>
</evidence>
<feature type="transmembrane region" description="Helical" evidence="7">
    <location>
        <begin position="259"/>
        <end position="281"/>
    </location>
</feature>
<keyword evidence="9" id="KW-1185">Reference proteome</keyword>
<feature type="transmembrane region" description="Helical" evidence="7">
    <location>
        <begin position="84"/>
        <end position="105"/>
    </location>
</feature>
<gene>
    <name evidence="8" type="primary">aqpZ</name>
    <name evidence="8" type="ORF">GCM10011399_23400</name>
</gene>
<evidence type="ECO:0000313" key="8">
    <source>
        <dbReference type="EMBL" id="GGF29547.1"/>
    </source>
</evidence>
<keyword evidence="4 7" id="KW-1133">Transmembrane helix</keyword>
<dbReference type="PANTHER" id="PTHR45724">
    <property type="entry name" value="AQUAPORIN NIP2-1"/>
    <property type="match status" value="1"/>
</dbReference>
<feature type="transmembrane region" description="Helical" evidence="7">
    <location>
        <begin position="212"/>
        <end position="234"/>
    </location>
</feature>
<dbReference type="PANTHER" id="PTHR45724:SF13">
    <property type="entry name" value="AQUAPORIN NIP1-1-RELATED"/>
    <property type="match status" value="1"/>
</dbReference>
<comment type="similarity">
    <text evidence="6">Belongs to the MIP/aquaporin (TC 1.A.8) family.</text>
</comment>
<dbReference type="InterPro" id="IPR034294">
    <property type="entry name" value="Aquaporin_transptr"/>
</dbReference>
<dbReference type="PROSITE" id="PS00221">
    <property type="entry name" value="MIP"/>
    <property type="match status" value="1"/>
</dbReference>
<sequence length="298" mass="30353">MFLSNILFTSFLSRAPLHTVAAVHFSVGSPVMSYPEAPEPAEPSTLARLIAEAVGTFLLVFGLVGTATFSAVFPGNDSGNPLGVGFLGVAVALGLTVMIGAYAFGPISGGHFNPAVTLGLAAAGRFAWRDVIMYIVAQLVGAIVGATAVFGLASGGPAGFLDAAVKGGFVSNGYGDHSPGGFNLASAIIIEIVITAVFLFVILGVTNARHAIAGFAPIAIGFTLTLLLLISIPVDNASINPARSIATAIYGGGDWLAQLWVFIVFPIVGALIAGFSYRYLFDGVKYVAGSKGAAGAKK</sequence>
<name>A0A917B862_9MICO</name>
<dbReference type="Pfam" id="PF00230">
    <property type="entry name" value="MIP"/>
    <property type="match status" value="1"/>
</dbReference>
<reference evidence="8 9" key="1">
    <citation type="journal article" date="2014" name="Int. J. Syst. Evol. Microbiol.">
        <title>Complete genome sequence of Corynebacterium casei LMG S-19264T (=DSM 44701T), isolated from a smear-ripened cheese.</title>
        <authorList>
            <consortium name="US DOE Joint Genome Institute (JGI-PGF)"/>
            <person name="Walter F."/>
            <person name="Albersmeier A."/>
            <person name="Kalinowski J."/>
            <person name="Ruckert C."/>
        </authorList>
    </citation>
    <scope>NUCLEOTIDE SEQUENCE [LARGE SCALE GENOMIC DNA]</scope>
    <source>
        <strain evidence="8 9">CGMCC 1.12976</strain>
    </source>
</reference>
<dbReference type="GO" id="GO:0015267">
    <property type="term" value="F:channel activity"/>
    <property type="evidence" value="ECO:0007669"/>
    <property type="project" value="InterPro"/>
</dbReference>
<comment type="caution">
    <text evidence="8">The sequence shown here is derived from an EMBL/GenBank/DDBJ whole genome shotgun (WGS) entry which is preliminary data.</text>
</comment>
<evidence type="ECO:0000256" key="4">
    <source>
        <dbReference type="ARBA" id="ARBA00022989"/>
    </source>
</evidence>
<evidence type="ECO:0000256" key="6">
    <source>
        <dbReference type="RuleBase" id="RU000477"/>
    </source>
</evidence>
<keyword evidence="3 6" id="KW-0812">Transmembrane</keyword>
<evidence type="ECO:0000256" key="5">
    <source>
        <dbReference type="ARBA" id="ARBA00023136"/>
    </source>
</evidence>
<keyword evidence="2 6" id="KW-0813">Transport</keyword>
<dbReference type="PRINTS" id="PR00783">
    <property type="entry name" value="MINTRINSICP"/>
</dbReference>
<dbReference type="SUPFAM" id="SSF81338">
    <property type="entry name" value="Aquaporin-like"/>
    <property type="match status" value="1"/>
</dbReference>
<dbReference type="AlphaFoldDB" id="A0A917B862"/>
<accession>A0A917B862</accession>
<organism evidence="8 9">
    <name type="scientific">Subtercola lobariae</name>
    <dbReference type="NCBI Taxonomy" id="1588641"/>
    <lineage>
        <taxon>Bacteria</taxon>
        <taxon>Bacillati</taxon>
        <taxon>Actinomycetota</taxon>
        <taxon>Actinomycetes</taxon>
        <taxon>Micrococcales</taxon>
        <taxon>Microbacteriaceae</taxon>
        <taxon>Subtercola</taxon>
    </lineage>
</organism>
<dbReference type="EMBL" id="BMGP01000004">
    <property type="protein sequence ID" value="GGF29547.1"/>
    <property type="molecule type" value="Genomic_DNA"/>
</dbReference>
<dbReference type="NCBIfam" id="NF003838">
    <property type="entry name" value="PRK05420.1"/>
    <property type="match status" value="1"/>
</dbReference>
<proteinExistence type="inferred from homology"/>
<dbReference type="Proteomes" id="UP000598775">
    <property type="component" value="Unassembled WGS sequence"/>
</dbReference>
<dbReference type="InterPro" id="IPR023271">
    <property type="entry name" value="Aquaporin-like"/>
</dbReference>
<feature type="transmembrane region" description="Helical" evidence="7">
    <location>
        <begin position="181"/>
        <end position="205"/>
    </location>
</feature>
<dbReference type="GO" id="GO:0016020">
    <property type="term" value="C:membrane"/>
    <property type="evidence" value="ECO:0007669"/>
    <property type="project" value="UniProtKB-SubCell"/>
</dbReference>
<dbReference type="Gene3D" id="1.20.1080.10">
    <property type="entry name" value="Glycerol uptake facilitator protein"/>
    <property type="match status" value="1"/>
</dbReference>
<feature type="transmembrane region" description="Helical" evidence="7">
    <location>
        <begin position="46"/>
        <end position="72"/>
    </location>
</feature>
<evidence type="ECO:0000256" key="1">
    <source>
        <dbReference type="ARBA" id="ARBA00004141"/>
    </source>
</evidence>
<evidence type="ECO:0000256" key="7">
    <source>
        <dbReference type="SAM" id="Phobius"/>
    </source>
</evidence>
<dbReference type="InterPro" id="IPR022357">
    <property type="entry name" value="MIP_CS"/>
</dbReference>
<evidence type="ECO:0000256" key="2">
    <source>
        <dbReference type="ARBA" id="ARBA00022448"/>
    </source>
</evidence>
<protein>
    <submittedName>
        <fullName evidence="8">Aquaporin Z</fullName>
    </submittedName>
</protein>
<dbReference type="InterPro" id="IPR000425">
    <property type="entry name" value="MIP"/>
</dbReference>
<evidence type="ECO:0000256" key="3">
    <source>
        <dbReference type="ARBA" id="ARBA00022692"/>
    </source>
</evidence>
<feature type="transmembrane region" description="Helical" evidence="7">
    <location>
        <begin position="135"/>
        <end position="161"/>
    </location>
</feature>